<evidence type="ECO:0000256" key="1">
    <source>
        <dbReference type="SAM" id="MobiDB-lite"/>
    </source>
</evidence>
<feature type="region of interest" description="Disordered" evidence="1">
    <location>
        <begin position="73"/>
        <end position="189"/>
    </location>
</feature>
<feature type="compositionally biased region" description="Basic and acidic residues" evidence="1">
    <location>
        <begin position="777"/>
        <end position="788"/>
    </location>
</feature>
<feature type="compositionally biased region" description="Polar residues" evidence="1">
    <location>
        <begin position="509"/>
        <end position="525"/>
    </location>
</feature>
<feature type="compositionally biased region" description="Polar residues" evidence="1">
    <location>
        <begin position="140"/>
        <end position="157"/>
    </location>
</feature>
<feature type="compositionally biased region" description="Basic residues" evidence="1">
    <location>
        <begin position="764"/>
        <end position="776"/>
    </location>
</feature>
<feature type="compositionally biased region" description="Low complexity" evidence="1">
    <location>
        <begin position="548"/>
        <end position="559"/>
    </location>
</feature>
<feature type="compositionally biased region" description="Basic and acidic residues" evidence="1">
    <location>
        <begin position="879"/>
        <end position="893"/>
    </location>
</feature>
<dbReference type="HOGENOM" id="CLU_260869_0_0_1"/>
<reference evidence="2" key="1">
    <citation type="journal article" date="2012" name="Nature">
        <title>The oyster genome reveals stress adaptation and complexity of shell formation.</title>
        <authorList>
            <person name="Zhang G."/>
            <person name="Fang X."/>
            <person name="Guo X."/>
            <person name="Li L."/>
            <person name="Luo R."/>
            <person name="Xu F."/>
            <person name="Yang P."/>
            <person name="Zhang L."/>
            <person name="Wang X."/>
            <person name="Qi H."/>
            <person name="Xiong Z."/>
            <person name="Que H."/>
            <person name="Xie Y."/>
            <person name="Holland P.W."/>
            <person name="Paps J."/>
            <person name="Zhu Y."/>
            <person name="Wu F."/>
            <person name="Chen Y."/>
            <person name="Wang J."/>
            <person name="Peng C."/>
            <person name="Meng J."/>
            <person name="Yang L."/>
            <person name="Liu J."/>
            <person name="Wen B."/>
            <person name="Zhang N."/>
            <person name="Huang Z."/>
            <person name="Zhu Q."/>
            <person name="Feng Y."/>
            <person name="Mount A."/>
            <person name="Hedgecock D."/>
            <person name="Xu Z."/>
            <person name="Liu Y."/>
            <person name="Domazet-Loso T."/>
            <person name="Du Y."/>
            <person name="Sun X."/>
            <person name="Zhang S."/>
            <person name="Liu B."/>
            <person name="Cheng P."/>
            <person name="Jiang X."/>
            <person name="Li J."/>
            <person name="Fan D."/>
            <person name="Wang W."/>
            <person name="Fu W."/>
            <person name="Wang T."/>
            <person name="Wang B."/>
            <person name="Zhang J."/>
            <person name="Peng Z."/>
            <person name="Li Y."/>
            <person name="Li N."/>
            <person name="Wang J."/>
            <person name="Chen M."/>
            <person name="He Y."/>
            <person name="Tan F."/>
            <person name="Song X."/>
            <person name="Zheng Q."/>
            <person name="Huang R."/>
            <person name="Yang H."/>
            <person name="Du X."/>
            <person name="Chen L."/>
            <person name="Yang M."/>
            <person name="Gaffney P.M."/>
            <person name="Wang S."/>
            <person name="Luo L."/>
            <person name="She Z."/>
            <person name="Ming Y."/>
            <person name="Huang W."/>
            <person name="Zhang S."/>
            <person name="Huang B."/>
            <person name="Zhang Y."/>
            <person name="Qu T."/>
            <person name="Ni P."/>
            <person name="Miao G."/>
            <person name="Wang J."/>
            <person name="Wang Q."/>
            <person name="Steinberg C.E."/>
            <person name="Wang H."/>
            <person name="Li N."/>
            <person name="Qian L."/>
            <person name="Zhang G."/>
            <person name="Li Y."/>
            <person name="Yang H."/>
            <person name="Liu X."/>
            <person name="Wang J."/>
            <person name="Yin Y."/>
            <person name="Wang J."/>
        </authorList>
    </citation>
    <scope>NUCLEOTIDE SEQUENCE [LARGE SCALE GENOMIC DNA]</scope>
    <source>
        <strain evidence="2">05x7-T-G4-1.051#20</strain>
    </source>
</reference>
<dbReference type="InParanoid" id="K1PTU7"/>
<feature type="region of interest" description="Disordered" evidence="1">
    <location>
        <begin position="246"/>
        <end position="563"/>
    </location>
</feature>
<feature type="region of interest" description="Disordered" evidence="1">
    <location>
        <begin position="577"/>
        <end position="788"/>
    </location>
</feature>
<organism evidence="2">
    <name type="scientific">Magallana gigas</name>
    <name type="common">Pacific oyster</name>
    <name type="synonym">Crassostrea gigas</name>
    <dbReference type="NCBI Taxonomy" id="29159"/>
    <lineage>
        <taxon>Eukaryota</taxon>
        <taxon>Metazoa</taxon>
        <taxon>Spiralia</taxon>
        <taxon>Lophotrochozoa</taxon>
        <taxon>Mollusca</taxon>
        <taxon>Bivalvia</taxon>
        <taxon>Autobranchia</taxon>
        <taxon>Pteriomorphia</taxon>
        <taxon>Ostreida</taxon>
        <taxon>Ostreoidea</taxon>
        <taxon>Ostreidae</taxon>
        <taxon>Magallana</taxon>
    </lineage>
</organism>
<feature type="compositionally biased region" description="Pro residues" evidence="1">
    <location>
        <begin position="290"/>
        <end position="303"/>
    </location>
</feature>
<feature type="compositionally biased region" description="Acidic residues" evidence="1">
    <location>
        <begin position="723"/>
        <end position="734"/>
    </location>
</feature>
<feature type="compositionally biased region" description="Acidic residues" evidence="1">
    <location>
        <begin position="858"/>
        <end position="869"/>
    </location>
</feature>
<feature type="compositionally biased region" description="Polar residues" evidence="1">
    <location>
        <begin position="81"/>
        <end position="99"/>
    </location>
</feature>
<feature type="compositionally biased region" description="Basic and acidic residues" evidence="1">
    <location>
        <begin position="9"/>
        <end position="26"/>
    </location>
</feature>
<dbReference type="PANTHER" id="PTHR48125:SF10">
    <property type="entry name" value="OS12G0136300 PROTEIN"/>
    <property type="match status" value="1"/>
</dbReference>
<feature type="compositionally biased region" description="Polar residues" evidence="1">
    <location>
        <begin position="683"/>
        <end position="695"/>
    </location>
</feature>
<gene>
    <name evidence="2" type="ORF">CGI_10020967</name>
</gene>
<dbReference type="EMBL" id="JH818049">
    <property type="protein sequence ID" value="EKC25053.1"/>
    <property type="molecule type" value="Genomic_DNA"/>
</dbReference>
<feature type="compositionally biased region" description="Basic and acidic residues" evidence="1">
    <location>
        <begin position="646"/>
        <end position="666"/>
    </location>
</feature>
<feature type="compositionally biased region" description="Acidic residues" evidence="1">
    <location>
        <begin position="894"/>
        <end position="904"/>
    </location>
</feature>
<sequence>MGQNQSTRTPREEIKGPPPRPAERPTSRLVSDLGPKGPSYYNPANCVLPSALTGLKDVQLRPVSKELSQYHPDFKDIFSSPDANENDLTSGNVTLNGDISNGDLSHDDISSGHDSSDILSSSYPGVHNSPLANGLPYSSAYGSGSTADNGTPVQSASGKIRGHRRQMSATSSLYIRETIPEDPNEESLDVRGKIDPISMDTSYTSQVSIPVKSSFDLDQSYNMTYAQLAEARRSKTLMDIEKRTGKKLEDLSHDLADNAEEGSFSRQPSLRSMKSAVSLDTGLKKKKRAPPPPNHPPPQPPTSSPQKTSSSSQPPPRPAHLPQKKAHSFEEPPADYDMDVVDNAQVKRSHSLRTPAAPPPPPPATKSILKKSGPVSGPSRQNSQRPQSAIQTTAHSAPTTPRSTSLYKSPPVLPPAAKANQSNPFLMEIQKRAEKISIRRQLSEQAETEKKASEDQSSPVEEPAEKVEDLNFTDISKAEDEPNLVYQSAPVTPRETQDKYSPKPPPLVRQSSIDSGAVESTNTNIETRKPVEALQRQPSETSTTSGVSSNDSNNAAPASRKLSSLLQHDIKIAAQAKATKMVKHTTPVKEKPKDPAQVFREQLQKAAAEREARCKEGKTIDSQLAEQKKKEQEQEENLVFKSDTVTVRHSESTKENGEVSETKDSGKDDEENHEFPRPKFIKKSSTAPSGLNVRNSRQRQPDSDEEDASKSYRDSVYGTNDWVPEDDLSDDNLSDDQTMTSPRNGMEGFKTSIIPQKVKDLKTKGKAPKVKEKKYKKNSDSSADERRKFDSIKKFKKSVHKSVRNAFGSISKASGKIMKKQKSEDFEVVQDVPRNWKLSASHSEPSFDRMMMSNGLEEREDSSDDDESSVLESSVSESHSSHKASESNGRGDDERSDDDDNEDDNKEHDISTMKRAGVAYVNKKGQIVLLPEYESVNGHGSEQFEGSAPKLIPKKKKFTYDATVRRKEREMKEEIISKDVQEKEKQREEEKKKEKETELEFRRLRELEARDRLQRLELQAQMQQQLLQQQQQQLGFLSAPPLPPPTQFQQGYNPAAFEFSNLMNQPGLQQSGMGLPYTGQPTYGGPLFNAGVPGMSYDLTDYMRMMQGMQPNQNITSAYGFMMNGPTWPGPMMDVSKGFVDYSKMPNGSVQTDDSQRNQVYKTWQGPTKQVVPNPNSAASGTAQKYMVSGEHPTSQQYRSNGAIDPSVKGDDSNSDASVSEGLSPLRSSMVAKIKVGDFRPSVTENNAGLFKSSISVPNLSTSKTNGDFSSEGDGVWGHRLKPRSGVCIALSFRLDGRGSYILAVACDD</sequence>
<accession>K1PTU7</accession>
<name>K1PTU7_MAGGI</name>
<feature type="compositionally biased region" description="Basic and acidic residues" evidence="1">
    <location>
        <begin position="246"/>
        <end position="256"/>
    </location>
</feature>
<feature type="compositionally biased region" description="Basic and acidic residues" evidence="1">
    <location>
        <begin position="104"/>
        <end position="116"/>
    </location>
</feature>
<feature type="compositionally biased region" description="Polar residues" evidence="1">
    <location>
        <begin position="536"/>
        <end position="547"/>
    </location>
</feature>
<feature type="region of interest" description="Disordered" evidence="1">
    <location>
        <begin position="1"/>
        <end position="42"/>
    </location>
</feature>
<feature type="compositionally biased region" description="Basic and acidic residues" evidence="1">
    <location>
        <begin position="607"/>
        <end position="619"/>
    </location>
</feature>
<feature type="region of interest" description="Disordered" evidence="1">
    <location>
        <begin position="813"/>
        <end position="918"/>
    </location>
</feature>
<proteinExistence type="predicted"/>
<feature type="compositionally biased region" description="Polar residues" evidence="1">
    <location>
        <begin position="378"/>
        <end position="407"/>
    </location>
</feature>
<protein>
    <submittedName>
        <fullName evidence="2">Uncharacterized protein</fullName>
    </submittedName>
</protein>
<feature type="region of interest" description="Disordered" evidence="1">
    <location>
        <begin position="979"/>
        <end position="999"/>
    </location>
</feature>
<feature type="region of interest" description="Disordered" evidence="1">
    <location>
        <begin position="1190"/>
        <end position="1222"/>
    </location>
</feature>
<dbReference type="PANTHER" id="PTHR48125">
    <property type="entry name" value="LP07818P1"/>
    <property type="match status" value="1"/>
</dbReference>
<evidence type="ECO:0000313" key="2">
    <source>
        <dbReference type="EMBL" id="EKC25053.1"/>
    </source>
</evidence>